<dbReference type="Pfam" id="PF01936">
    <property type="entry name" value="NYN"/>
    <property type="match status" value="1"/>
</dbReference>
<feature type="domain" description="NYN" evidence="1">
    <location>
        <begin position="6"/>
        <end position="174"/>
    </location>
</feature>
<proteinExistence type="predicted"/>
<gene>
    <name evidence="2" type="ORF">AAM4_2343</name>
</gene>
<accession>A0A1L7RDS1</accession>
<dbReference type="RefSeq" id="WP_073329706.1">
    <property type="nucleotide sequence ID" value="NZ_LK995535.1"/>
</dbReference>
<protein>
    <submittedName>
        <fullName evidence="2">NYN domain</fullName>
    </submittedName>
</protein>
<name>A0A1L7RDS1_9ACTO</name>
<evidence type="ECO:0000259" key="1">
    <source>
        <dbReference type="Pfam" id="PF01936"/>
    </source>
</evidence>
<dbReference type="AlphaFoldDB" id="A0A1L7RDS1"/>
<dbReference type="InterPro" id="IPR021139">
    <property type="entry name" value="NYN"/>
</dbReference>
<dbReference type="Gene3D" id="3.40.50.1010">
    <property type="entry name" value="5'-nuclease"/>
    <property type="match status" value="1"/>
</dbReference>
<sequence>MDSSLRVVVVMDYQNVHLTAHGIFVPDRQLWEALISPMNFARTAVRRRNDKQRSGFPPGELAAVYAFRGLPNSAYDSAQHRRATAQAHQWRQEGAIVELRDLKYDYQRQADGTPATNIHGRKIPTGPGREKGVDVLVALTCMRQAQRNDIDVVILASRDTDLVPVLDTLVDMRKENAAIAKIETVAWFDSEQRKGGSLRPTGGRRVWNTNMDRACFEASLDRHDYR</sequence>
<evidence type="ECO:0000313" key="2">
    <source>
        <dbReference type="EMBL" id="CED92175.1"/>
    </source>
</evidence>
<dbReference type="EMBL" id="LK995535">
    <property type="protein sequence ID" value="CED92175.1"/>
    <property type="molecule type" value="Genomic_DNA"/>
</dbReference>
<dbReference type="GO" id="GO:0004540">
    <property type="term" value="F:RNA nuclease activity"/>
    <property type="evidence" value="ECO:0007669"/>
    <property type="project" value="InterPro"/>
</dbReference>
<reference evidence="2" key="1">
    <citation type="submission" date="2014-07" db="EMBL/GenBank/DDBJ databases">
        <authorList>
            <person name="Zhang J.E."/>
            <person name="Yang H."/>
            <person name="Guo J."/>
            <person name="Deng Z."/>
            <person name="Luo H."/>
            <person name="Luo M."/>
            <person name="Zhao B."/>
        </authorList>
    </citation>
    <scope>NUCLEOTIDE SEQUENCE</scope>
    <source>
        <strain evidence="2">AM4</strain>
    </source>
</reference>
<organism evidence="2">
    <name type="scientific">Actinomyces succiniciruminis</name>
    <dbReference type="NCBI Taxonomy" id="1522002"/>
    <lineage>
        <taxon>Bacteria</taxon>
        <taxon>Bacillati</taxon>
        <taxon>Actinomycetota</taxon>
        <taxon>Actinomycetes</taxon>
        <taxon>Actinomycetales</taxon>
        <taxon>Actinomycetaceae</taxon>
        <taxon>Actinomyces</taxon>
    </lineage>
</organism>